<name>A0A9N9N4C0_9GLOM</name>
<evidence type="ECO:0000313" key="3">
    <source>
        <dbReference type="Proteomes" id="UP000789405"/>
    </source>
</evidence>
<gene>
    <name evidence="2" type="ORF">DERYTH_LOCUS12924</name>
</gene>
<keyword evidence="1" id="KW-0812">Transmembrane</keyword>
<reference evidence="2" key="1">
    <citation type="submission" date="2021-06" db="EMBL/GenBank/DDBJ databases">
        <authorList>
            <person name="Kallberg Y."/>
            <person name="Tangrot J."/>
            <person name="Rosling A."/>
        </authorList>
    </citation>
    <scope>NUCLEOTIDE SEQUENCE</scope>
    <source>
        <strain evidence="2">MA453B</strain>
    </source>
</reference>
<sequence>VLVAGVIYLGAFVTVIHFGACVLKFCFRGFRDLFHGFFINRAAYFGASPIGVILSALLLFSLLGGILSVVLLFLFCVSMAFV</sequence>
<protein>
    <submittedName>
        <fullName evidence="2">16994_t:CDS:1</fullName>
    </submittedName>
</protein>
<evidence type="ECO:0000256" key="1">
    <source>
        <dbReference type="SAM" id="Phobius"/>
    </source>
</evidence>
<accession>A0A9N9N4C0</accession>
<proteinExistence type="predicted"/>
<organism evidence="2 3">
    <name type="scientific">Dentiscutata erythropus</name>
    <dbReference type="NCBI Taxonomy" id="1348616"/>
    <lineage>
        <taxon>Eukaryota</taxon>
        <taxon>Fungi</taxon>
        <taxon>Fungi incertae sedis</taxon>
        <taxon>Mucoromycota</taxon>
        <taxon>Glomeromycotina</taxon>
        <taxon>Glomeromycetes</taxon>
        <taxon>Diversisporales</taxon>
        <taxon>Gigasporaceae</taxon>
        <taxon>Dentiscutata</taxon>
    </lineage>
</organism>
<dbReference type="AlphaFoldDB" id="A0A9N9N4C0"/>
<dbReference type="Proteomes" id="UP000789405">
    <property type="component" value="Unassembled WGS sequence"/>
</dbReference>
<keyword evidence="3" id="KW-1185">Reference proteome</keyword>
<evidence type="ECO:0000313" key="2">
    <source>
        <dbReference type="EMBL" id="CAG8699975.1"/>
    </source>
</evidence>
<feature type="non-terminal residue" evidence="2">
    <location>
        <position position="1"/>
    </location>
</feature>
<keyword evidence="1" id="KW-0472">Membrane</keyword>
<feature type="transmembrane region" description="Helical" evidence="1">
    <location>
        <begin position="48"/>
        <end position="81"/>
    </location>
</feature>
<keyword evidence="1" id="KW-1133">Transmembrane helix</keyword>
<feature type="transmembrane region" description="Helical" evidence="1">
    <location>
        <begin position="6"/>
        <end position="27"/>
    </location>
</feature>
<comment type="caution">
    <text evidence="2">The sequence shown here is derived from an EMBL/GenBank/DDBJ whole genome shotgun (WGS) entry which is preliminary data.</text>
</comment>
<dbReference type="EMBL" id="CAJVPY010008722">
    <property type="protein sequence ID" value="CAG8699975.1"/>
    <property type="molecule type" value="Genomic_DNA"/>
</dbReference>